<evidence type="ECO:0000256" key="10">
    <source>
        <dbReference type="ARBA" id="ARBA00047931"/>
    </source>
</evidence>
<evidence type="ECO:0000256" key="8">
    <source>
        <dbReference type="ARBA" id="ARBA00022898"/>
    </source>
</evidence>
<evidence type="ECO:0000256" key="6">
    <source>
        <dbReference type="ARBA" id="ARBA00022605"/>
    </source>
</evidence>
<dbReference type="STRING" id="572479.Hprae_2080"/>
<evidence type="ECO:0000256" key="2">
    <source>
        <dbReference type="ARBA" id="ARBA00004962"/>
    </source>
</evidence>
<evidence type="ECO:0000256" key="5">
    <source>
        <dbReference type="ARBA" id="ARBA00019371"/>
    </source>
</evidence>
<dbReference type="GO" id="GO:0006535">
    <property type="term" value="P:cysteine biosynthetic process from serine"/>
    <property type="evidence" value="ECO:0007669"/>
    <property type="project" value="UniProtKB-UniRule"/>
</dbReference>
<dbReference type="EMBL" id="CP002175">
    <property type="protein sequence ID" value="ADO78199.1"/>
    <property type="molecule type" value="Genomic_DNA"/>
</dbReference>
<evidence type="ECO:0000256" key="11">
    <source>
        <dbReference type="PIRSR" id="PIRSR605856-50"/>
    </source>
</evidence>
<keyword evidence="7 13" id="KW-0808">Transferase</keyword>
<dbReference type="UniPathway" id="UPA00136">
    <property type="reaction ID" value="UER00200"/>
</dbReference>
<dbReference type="InterPro" id="IPR036052">
    <property type="entry name" value="TrpB-like_PALP_sf"/>
</dbReference>
<dbReference type="NCBIfam" id="TIGR01136">
    <property type="entry name" value="cysKM"/>
    <property type="match status" value="1"/>
</dbReference>
<dbReference type="PATRIC" id="fig|572479.3.peg.2117"/>
<evidence type="ECO:0000256" key="9">
    <source>
        <dbReference type="ARBA" id="ARBA00023192"/>
    </source>
</evidence>
<organism evidence="15 16">
    <name type="scientific">Halanaerobium praevalens (strain ATCC 33744 / DSM 2228 / GSL)</name>
    <dbReference type="NCBI Taxonomy" id="572479"/>
    <lineage>
        <taxon>Bacteria</taxon>
        <taxon>Bacillati</taxon>
        <taxon>Bacillota</taxon>
        <taxon>Clostridia</taxon>
        <taxon>Halanaerobiales</taxon>
        <taxon>Halanaerobiaceae</taxon>
        <taxon>Halanaerobium</taxon>
    </lineage>
</organism>
<feature type="binding site" evidence="11">
    <location>
        <begin position="176"/>
        <end position="180"/>
    </location>
    <ligand>
        <name>pyridoxal 5'-phosphate</name>
        <dbReference type="ChEBI" id="CHEBI:597326"/>
    </ligand>
</feature>
<dbReference type="OrthoDB" id="9808024at2"/>
<evidence type="ECO:0000313" key="16">
    <source>
        <dbReference type="Proteomes" id="UP000006866"/>
    </source>
</evidence>
<reference evidence="16" key="1">
    <citation type="submission" date="2010-10" db="EMBL/GenBank/DDBJ databases">
        <title>The complete genome of Halanaerobium praevalens DSM 2228.</title>
        <authorList>
            <consortium name="US DOE Joint Genome Institute (JGI-PGF)"/>
            <person name="Lucas S."/>
            <person name="Copeland A."/>
            <person name="Lapidus A."/>
            <person name="Glavina del Rio T."/>
            <person name="Dalin E."/>
            <person name="Tice H."/>
            <person name="Bruce D."/>
            <person name="Goodwin L."/>
            <person name="Pitluck S."/>
            <person name="Kyrpides N."/>
            <person name="Mavromatis K."/>
            <person name="Ivanova N."/>
            <person name="Ovchinnikova G."/>
            <person name="Chertkov O."/>
            <person name="Detter J.C."/>
            <person name="Han C."/>
            <person name="Larimer F."/>
            <person name="Land M."/>
            <person name="Hauser L."/>
            <person name="Markowitz V."/>
            <person name="Cheng J.-F."/>
            <person name="Hugenholtz P."/>
            <person name="Woyke T."/>
            <person name="Wu D."/>
            <person name="Tindall B."/>
            <person name="Pomrenke H.G."/>
            <person name="Brambilla E."/>
            <person name="Klenk H.-P."/>
            <person name="Eisen J.A."/>
        </authorList>
    </citation>
    <scope>NUCLEOTIDE SEQUENCE [LARGE SCALE GENOMIC DNA]</scope>
    <source>
        <strain evidence="16">ATCC 33744 / DSM 2228 / GSL</strain>
    </source>
</reference>
<dbReference type="FunFam" id="3.40.50.1100:FF:000118">
    <property type="entry name" value="Related to CYS4-cystathionine beta-synthase"/>
    <property type="match status" value="1"/>
</dbReference>
<comment type="pathway">
    <text evidence="2">Amino-acid biosynthesis; L-cysteine biosynthesis; L-cysteine from L-serine: step 2/2.</text>
</comment>
<name>E3DS51_HALPG</name>
<dbReference type="GO" id="GO:0004124">
    <property type="term" value="F:cysteine synthase activity"/>
    <property type="evidence" value="ECO:0007669"/>
    <property type="project" value="UniProtKB-UniRule"/>
</dbReference>
<dbReference type="Gene3D" id="3.40.50.1100">
    <property type="match status" value="2"/>
</dbReference>
<dbReference type="PROSITE" id="PS00901">
    <property type="entry name" value="CYS_SYNTHASE"/>
    <property type="match status" value="1"/>
</dbReference>
<proteinExistence type="inferred from homology"/>
<dbReference type="Pfam" id="PF00291">
    <property type="entry name" value="PALP"/>
    <property type="match status" value="1"/>
</dbReference>
<feature type="modified residue" description="N6-(pyridoxal phosphate)lysine" evidence="12">
    <location>
        <position position="43"/>
    </location>
</feature>
<dbReference type="FunFam" id="3.40.50.1100:FF:000003">
    <property type="entry name" value="Cystathionine beta-synthase"/>
    <property type="match status" value="1"/>
</dbReference>
<feature type="binding site" evidence="11">
    <location>
        <position position="264"/>
    </location>
    <ligand>
        <name>pyridoxal 5'-phosphate</name>
        <dbReference type="ChEBI" id="CHEBI:597326"/>
    </ligand>
</feature>
<dbReference type="RefSeq" id="WP_014554215.1">
    <property type="nucleotide sequence ID" value="NC_017455.1"/>
</dbReference>
<comment type="similarity">
    <text evidence="3 13">Belongs to the cysteine synthase/cystathionine beta-synthase family.</text>
</comment>
<feature type="binding site" evidence="11">
    <location>
        <position position="73"/>
    </location>
    <ligand>
        <name>pyridoxal 5'-phosphate</name>
        <dbReference type="ChEBI" id="CHEBI:597326"/>
    </ligand>
</feature>
<keyword evidence="8 11" id="KW-0663">Pyridoxal phosphate</keyword>
<dbReference type="InterPro" id="IPR005859">
    <property type="entry name" value="CysK"/>
</dbReference>
<dbReference type="NCBIfam" id="TIGR01139">
    <property type="entry name" value="cysK"/>
    <property type="match status" value="1"/>
</dbReference>
<evidence type="ECO:0000256" key="3">
    <source>
        <dbReference type="ARBA" id="ARBA00007103"/>
    </source>
</evidence>
<sequence>MIFENITELIGKTPLVKLNNLVEQDSAEIVLKLESFNPGGSIKDRIALNMIQKAEENGDLKAGGTIVEPTSGNTGIGIAMVGAARGYQVILTMPESMSEERRKMLKAYGAELVLTKAEAGMKGAIAKAEEIAKARDGFIPSQFTNPANPDAHRKTTAQEIIKATGAKIDYFVAGIGTGGTISGTGKELKKRVKNLKIIAVEPTNSAVISGEKAGSHKIQGIGAGFIPEVLNTEIIDQVAKADNEEAFKTAQDLAAKEGILAGISAGAAVAVALKLAKKVGADKRIVVISPDTGERYLSTGIFG</sequence>
<dbReference type="HOGENOM" id="CLU_021018_1_0_9"/>
<evidence type="ECO:0000313" key="15">
    <source>
        <dbReference type="EMBL" id="ADO78199.1"/>
    </source>
</evidence>
<keyword evidence="6 13" id="KW-0028">Amino-acid biosynthesis</keyword>
<feature type="domain" description="Tryptophan synthase beta chain-like PALP" evidence="14">
    <location>
        <begin position="6"/>
        <end position="291"/>
    </location>
</feature>
<comment type="cofactor">
    <cofactor evidence="1 11 13">
        <name>pyridoxal 5'-phosphate</name>
        <dbReference type="ChEBI" id="CHEBI:597326"/>
    </cofactor>
</comment>
<dbReference type="InterPro" id="IPR050214">
    <property type="entry name" value="Cys_Synth/Cystath_Beta-Synth"/>
</dbReference>
<keyword evidence="9 13" id="KW-0198">Cysteine biosynthesis</keyword>
<dbReference type="SUPFAM" id="SSF53686">
    <property type="entry name" value="Tryptophan synthase beta subunit-like PLP-dependent enzymes"/>
    <property type="match status" value="1"/>
</dbReference>
<dbReference type="eggNOG" id="COG0031">
    <property type="taxonomic scope" value="Bacteria"/>
</dbReference>
<dbReference type="InterPro" id="IPR005856">
    <property type="entry name" value="Cys_synth"/>
</dbReference>
<gene>
    <name evidence="15" type="ordered locus">Hprae_2080</name>
</gene>
<dbReference type="KEGG" id="hpk:Hprae_2080"/>
<accession>E3DS51</accession>
<dbReference type="Proteomes" id="UP000006866">
    <property type="component" value="Chromosome"/>
</dbReference>
<dbReference type="InterPro" id="IPR001216">
    <property type="entry name" value="P-phosphate_BS"/>
</dbReference>
<dbReference type="CDD" id="cd01561">
    <property type="entry name" value="CBS_like"/>
    <property type="match status" value="1"/>
</dbReference>
<evidence type="ECO:0000256" key="12">
    <source>
        <dbReference type="PIRSR" id="PIRSR605856-51"/>
    </source>
</evidence>
<dbReference type="InterPro" id="IPR001926">
    <property type="entry name" value="TrpB-like_PALP"/>
</dbReference>
<evidence type="ECO:0000259" key="14">
    <source>
        <dbReference type="Pfam" id="PF00291"/>
    </source>
</evidence>
<protein>
    <recommendedName>
        <fullName evidence="5 13">Cysteine synthase</fullName>
        <ecNumber evidence="4 13">2.5.1.47</ecNumber>
    </recommendedName>
</protein>
<evidence type="ECO:0000256" key="4">
    <source>
        <dbReference type="ARBA" id="ARBA00012681"/>
    </source>
</evidence>
<dbReference type="PANTHER" id="PTHR10314">
    <property type="entry name" value="CYSTATHIONINE BETA-SYNTHASE"/>
    <property type="match status" value="1"/>
</dbReference>
<dbReference type="AlphaFoldDB" id="E3DS51"/>
<keyword evidence="16" id="KW-1185">Reference proteome</keyword>
<comment type="catalytic activity">
    <reaction evidence="10 13">
        <text>O-acetyl-L-serine + hydrogen sulfide = L-cysteine + acetate</text>
        <dbReference type="Rhea" id="RHEA:14829"/>
        <dbReference type="ChEBI" id="CHEBI:29919"/>
        <dbReference type="ChEBI" id="CHEBI:30089"/>
        <dbReference type="ChEBI" id="CHEBI:35235"/>
        <dbReference type="ChEBI" id="CHEBI:58340"/>
        <dbReference type="EC" id="2.5.1.47"/>
    </reaction>
</comment>
<evidence type="ECO:0000256" key="7">
    <source>
        <dbReference type="ARBA" id="ARBA00022679"/>
    </source>
</evidence>
<evidence type="ECO:0000256" key="13">
    <source>
        <dbReference type="RuleBase" id="RU003985"/>
    </source>
</evidence>
<dbReference type="EC" id="2.5.1.47" evidence="4 13"/>
<reference evidence="15 16" key="2">
    <citation type="journal article" date="2011" name="Stand. Genomic Sci.">
        <title>Complete genome sequence of the extremely halophilic Halanaerobium praevalens type strain (GSL).</title>
        <authorList>
            <person name="Ivanova N."/>
            <person name="Sikorski J."/>
            <person name="Chertkov O."/>
            <person name="Nolan M."/>
            <person name="Lucas S."/>
            <person name="Hammon N."/>
            <person name="Deshpande S."/>
            <person name="Cheng J.F."/>
            <person name="Tapia R."/>
            <person name="Han C."/>
            <person name="Goodwin L."/>
            <person name="Pitluck S."/>
            <person name="Huntemann M."/>
            <person name="Liolios K."/>
            <person name="Pagani I."/>
            <person name="Mavromatis K."/>
            <person name="Ovchinikova G."/>
            <person name="Pati A."/>
            <person name="Chen A."/>
            <person name="Palaniappan K."/>
            <person name="Land M."/>
            <person name="Hauser L."/>
            <person name="Brambilla E.M."/>
            <person name="Kannan K.P."/>
            <person name="Rohde M."/>
            <person name="Tindall B.J."/>
            <person name="Goker M."/>
            <person name="Detter J.C."/>
            <person name="Woyke T."/>
            <person name="Bristow J."/>
            <person name="Eisen J.A."/>
            <person name="Markowitz V."/>
            <person name="Hugenholtz P."/>
            <person name="Kyrpides N.C."/>
            <person name="Klenk H.P."/>
            <person name="Lapidus A."/>
        </authorList>
    </citation>
    <scope>NUCLEOTIDE SEQUENCE [LARGE SCALE GENOMIC DNA]</scope>
    <source>
        <strain evidence="16">ATCC 33744 / DSM 2228 / GSL</strain>
    </source>
</reference>
<evidence type="ECO:0000256" key="1">
    <source>
        <dbReference type="ARBA" id="ARBA00001933"/>
    </source>
</evidence>